<organism evidence="1">
    <name type="scientific">hydrocarbon metagenome</name>
    <dbReference type="NCBI Taxonomy" id="938273"/>
    <lineage>
        <taxon>unclassified sequences</taxon>
        <taxon>metagenomes</taxon>
        <taxon>ecological metagenomes</taxon>
    </lineage>
</organism>
<dbReference type="EMBL" id="LNQE01000928">
    <property type="protein sequence ID" value="KUG22979.1"/>
    <property type="molecule type" value="Genomic_DNA"/>
</dbReference>
<reference evidence="1" key="1">
    <citation type="journal article" date="2015" name="Proc. Natl. Acad. Sci. U.S.A.">
        <title>Networks of energetic and metabolic interactions define dynamics in microbial communities.</title>
        <authorList>
            <person name="Embree M."/>
            <person name="Liu J.K."/>
            <person name="Al-Bassam M.M."/>
            <person name="Zengler K."/>
        </authorList>
    </citation>
    <scope>NUCLEOTIDE SEQUENCE</scope>
</reference>
<accession>A0A0W8FRM4</accession>
<sequence length="129" mass="13964">MEKKSVISTGVFCAFLFALMAFCFSPQISYADAPKDVKIEYDAGAQTLAVTITHKSPFPGFHHIKTVEIKKNSAVVSTNKYDNQPKEVPFTYTYKVSASAGDTLEATVSCNITGSKTATITVSKAVEKI</sequence>
<gene>
    <name evidence="1" type="ORF">ASZ90_007232</name>
</gene>
<proteinExistence type="predicted"/>
<protein>
    <submittedName>
        <fullName evidence="1">Uncharacterized protein</fullName>
    </submittedName>
</protein>
<dbReference type="AlphaFoldDB" id="A0A0W8FRM4"/>
<name>A0A0W8FRM4_9ZZZZ</name>
<evidence type="ECO:0000313" key="1">
    <source>
        <dbReference type="EMBL" id="KUG22979.1"/>
    </source>
</evidence>
<comment type="caution">
    <text evidence="1">The sequence shown here is derived from an EMBL/GenBank/DDBJ whole genome shotgun (WGS) entry which is preliminary data.</text>
</comment>